<dbReference type="OrthoDB" id="5835829at2759"/>
<dbReference type="PANTHER" id="PTHR48043:SF159">
    <property type="entry name" value="EG:EG0003.4 PROTEIN-RELATED"/>
    <property type="match status" value="1"/>
</dbReference>
<dbReference type="InterPro" id="IPR050271">
    <property type="entry name" value="UDP-glycosyltransferase"/>
</dbReference>
<evidence type="ECO:0000256" key="3">
    <source>
        <dbReference type="ARBA" id="ARBA00022679"/>
    </source>
</evidence>
<keyword evidence="2" id="KW-0328">Glycosyltransferase</keyword>
<dbReference type="InterPro" id="IPR002213">
    <property type="entry name" value="UDP_glucos_trans"/>
</dbReference>
<organism evidence="4 5">
    <name type="scientific">Ignelater luminosus</name>
    <name type="common">Cucubano</name>
    <name type="synonym">Pyrophorus luminosus</name>
    <dbReference type="NCBI Taxonomy" id="2038154"/>
    <lineage>
        <taxon>Eukaryota</taxon>
        <taxon>Metazoa</taxon>
        <taxon>Ecdysozoa</taxon>
        <taxon>Arthropoda</taxon>
        <taxon>Hexapoda</taxon>
        <taxon>Insecta</taxon>
        <taxon>Pterygota</taxon>
        <taxon>Neoptera</taxon>
        <taxon>Endopterygota</taxon>
        <taxon>Coleoptera</taxon>
        <taxon>Polyphaga</taxon>
        <taxon>Elateriformia</taxon>
        <taxon>Elateroidea</taxon>
        <taxon>Elateridae</taxon>
        <taxon>Agrypninae</taxon>
        <taxon>Pyrophorini</taxon>
        <taxon>Ignelater</taxon>
    </lineage>
</organism>
<comment type="caution">
    <text evidence="4">The sequence shown here is derived from an EMBL/GenBank/DDBJ whole genome shotgun (WGS) entry which is preliminary data.</text>
</comment>
<keyword evidence="3" id="KW-0808">Transferase</keyword>
<gene>
    <name evidence="4" type="ORF">ILUMI_19842</name>
</gene>
<name>A0A8K0CJN8_IGNLU</name>
<proteinExistence type="inferred from homology"/>
<comment type="similarity">
    <text evidence="1">Belongs to the UDP-glycosyltransferase family.</text>
</comment>
<dbReference type="AlphaFoldDB" id="A0A8K0CJN8"/>
<feature type="non-terminal residue" evidence="4">
    <location>
        <position position="191"/>
    </location>
</feature>
<keyword evidence="5" id="KW-1185">Reference proteome</keyword>
<sequence length="191" mass="21742">MDALQYHYHSMGNPSHPILNPETMLAFVGELNFLQRLMSVGFSLFMKYYSNRVTSAQNVLVHKYFGKDYPPLEETLSKTSMLFTNADSVFHPVRPLLPNIIQIGGGTHLSAPKQLPTNLQKLLDDAANGFIYFSLGSNVKSKLLSQERLTVLMETFAELPYIIVWKFEQESLPGKPKNVFISEWFPQQDVL</sequence>
<dbReference type="PANTHER" id="PTHR48043">
    <property type="entry name" value="EG:EG0003.4 PROTEIN-RELATED"/>
    <property type="match status" value="1"/>
</dbReference>
<dbReference type="Gene3D" id="3.40.50.2000">
    <property type="entry name" value="Glycogen Phosphorylase B"/>
    <property type="match status" value="1"/>
</dbReference>
<evidence type="ECO:0000313" key="5">
    <source>
        <dbReference type="Proteomes" id="UP000801492"/>
    </source>
</evidence>
<dbReference type="SUPFAM" id="SSF53756">
    <property type="entry name" value="UDP-Glycosyltransferase/glycogen phosphorylase"/>
    <property type="match status" value="1"/>
</dbReference>
<protein>
    <submittedName>
        <fullName evidence="4">Uncharacterized protein</fullName>
    </submittedName>
</protein>
<evidence type="ECO:0000256" key="2">
    <source>
        <dbReference type="ARBA" id="ARBA00022676"/>
    </source>
</evidence>
<dbReference type="Proteomes" id="UP000801492">
    <property type="component" value="Unassembled WGS sequence"/>
</dbReference>
<evidence type="ECO:0000256" key="1">
    <source>
        <dbReference type="ARBA" id="ARBA00009995"/>
    </source>
</evidence>
<dbReference type="EMBL" id="VTPC01088043">
    <property type="protein sequence ID" value="KAF2886331.1"/>
    <property type="molecule type" value="Genomic_DNA"/>
</dbReference>
<evidence type="ECO:0000313" key="4">
    <source>
        <dbReference type="EMBL" id="KAF2886331.1"/>
    </source>
</evidence>
<accession>A0A8K0CJN8</accession>
<reference evidence="4" key="1">
    <citation type="submission" date="2019-08" db="EMBL/GenBank/DDBJ databases">
        <title>The genome of the North American firefly Photinus pyralis.</title>
        <authorList>
            <consortium name="Photinus pyralis genome working group"/>
            <person name="Fallon T.R."/>
            <person name="Sander Lower S.E."/>
            <person name="Weng J.-K."/>
        </authorList>
    </citation>
    <scope>NUCLEOTIDE SEQUENCE</scope>
    <source>
        <strain evidence="4">TRF0915ILg1</strain>
        <tissue evidence="4">Whole body</tissue>
    </source>
</reference>
<dbReference type="Pfam" id="PF00201">
    <property type="entry name" value="UDPGT"/>
    <property type="match status" value="1"/>
</dbReference>
<dbReference type="GO" id="GO:0008194">
    <property type="term" value="F:UDP-glycosyltransferase activity"/>
    <property type="evidence" value="ECO:0007669"/>
    <property type="project" value="InterPro"/>
</dbReference>